<dbReference type="InterPro" id="IPR006121">
    <property type="entry name" value="HMA_dom"/>
</dbReference>
<dbReference type="InterPro" id="IPR006122">
    <property type="entry name" value="HMA_Cu_ion-bd"/>
</dbReference>
<evidence type="ECO:0000256" key="2">
    <source>
        <dbReference type="ARBA" id="ARBA00023008"/>
    </source>
</evidence>
<evidence type="ECO:0000259" key="3">
    <source>
        <dbReference type="PROSITE" id="PS50846"/>
    </source>
</evidence>
<dbReference type="Pfam" id="PF00403">
    <property type="entry name" value="HMA"/>
    <property type="match status" value="1"/>
</dbReference>
<dbReference type="InterPro" id="IPR036163">
    <property type="entry name" value="HMA_dom_sf"/>
</dbReference>
<dbReference type="Gene3D" id="3.30.70.100">
    <property type="match status" value="1"/>
</dbReference>
<dbReference type="InterPro" id="IPR000428">
    <property type="entry name" value="Cu-bd"/>
</dbReference>
<dbReference type="FunFam" id="3.30.70.100:FF:000001">
    <property type="entry name" value="ATPase copper transporting beta"/>
    <property type="match status" value="1"/>
</dbReference>
<dbReference type="EMBL" id="BMMW01000002">
    <property type="protein sequence ID" value="GGK49000.1"/>
    <property type="molecule type" value="Genomic_DNA"/>
</dbReference>
<dbReference type="RefSeq" id="WP_188828677.1">
    <property type="nucleotide sequence ID" value="NZ_BMMW01000002.1"/>
</dbReference>
<dbReference type="SUPFAM" id="SSF55008">
    <property type="entry name" value="HMA, heavy metal-associated domain"/>
    <property type="match status" value="1"/>
</dbReference>
<feature type="domain" description="HMA" evidence="3">
    <location>
        <begin position="5"/>
        <end position="70"/>
    </location>
</feature>
<dbReference type="Proteomes" id="UP000612956">
    <property type="component" value="Unassembled WGS sequence"/>
</dbReference>
<dbReference type="PRINTS" id="PR00944">
    <property type="entry name" value="CUEXPORT"/>
</dbReference>
<name>A0A917V814_9NOCA</name>
<keyword evidence="1" id="KW-0479">Metal-binding</keyword>
<comment type="caution">
    <text evidence="4">The sequence shown here is derived from an EMBL/GenBank/DDBJ whole genome shotgun (WGS) entry which is preliminary data.</text>
</comment>
<dbReference type="GO" id="GO:0006825">
    <property type="term" value="P:copper ion transport"/>
    <property type="evidence" value="ECO:0007669"/>
    <property type="project" value="InterPro"/>
</dbReference>
<evidence type="ECO:0000256" key="1">
    <source>
        <dbReference type="ARBA" id="ARBA00022723"/>
    </source>
</evidence>
<gene>
    <name evidence="4" type="ORF">GCM10011591_20500</name>
</gene>
<sequence length="70" mass="6906">MATASTNTYTVTGMTCGHCVSSVAEEIGKIDGVTSVNVDLASGRVEVTADAPIADADVAAAVDEAGYALA</sequence>
<dbReference type="NCBIfam" id="TIGR00003">
    <property type="entry name" value="copper ion binding protein"/>
    <property type="match status" value="1"/>
</dbReference>
<evidence type="ECO:0000313" key="4">
    <source>
        <dbReference type="EMBL" id="GGK49000.1"/>
    </source>
</evidence>
<keyword evidence="2" id="KW-0186">Copper</keyword>
<dbReference type="InterPro" id="IPR017969">
    <property type="entry name" value="Heavy-metal-associated_CS"/>
</dbReference>
<dbReference type="AlphaFoldDB" id="A0A917V814"/>
<reference evidence="4" key="2">
    <citation type="submission" date="2020-09" db="EMBL/GenBank/DDBJ databases">
        <authorList>
            <person name="Sun Q."/>
            <person name="Zhou Y."/>
        </authorList>
    </citation>
    <scope>NUCLEOTIDE SEQUENCE</scope>
    <source>
        <strain evidence="4">CGMCC 4.7278</strain>
    </source>
</reference>
<evidence type="ECO:0000313" key="5">
    <source>
        <dbReference type="Proteomes" id="UP000612956"/>
    </source>
</evidence>
<dbReference type="PROSITE" id="PS50846">
    <property type="entry name" value="HMA_2"/>
    <property type="match status" value="1"/>
</dbReference>
<dbReference type="CDD" id="cd00371">
    <property type="entry name" value="HMA"/>
    <property type="match status" value="1"/>
</dbReference>
<proteinExistence type="predicted"/>
<protein>
    <recommendedName>
        <fullName evidence="3">HMA domain-containing protein</fullName>
    </recommendedName>
</protein>
<keyword evidence="5" id="KW-1185">Reference proteome</keyword>
<accession>A0A917V814</accession>
<dbReference type="PROSITE" id="PS01047">
    <property type="entry name" value="HMA_1"/>
    <property type="match status" value="1"/>
</dbReference>
<reference evidence="4" key="1">
    <citation type="journal article" date="2014" name="Int. J. Syst. Evol. Microbiol.">
        <title>Complete genome sequence of Corynebacterium casei LMG S-19264T (=DSM 44701T), isolated from a smear-ripened cheese.</title>
        <authorList>
            <consortium name="US DOE Joint Genome Institute (JGI-PGF)"/>
            <person name="Walter F."/>
            <person name="Albersmeier A."/>
            <person name="Kalinowski J."/>
            <person name="Ruckert C."/>
        </authorList>
    </citation>
    <scope>NUCLEOTIDE SEQUENCE</scope>
    <source>
        <strain evidence="4">CGMCC 4.7278</strain>
    </source>
</reference>
<dbReference type="GO" id="GO:0005507">
    <property type="term" value="F:copper ion binding"/>
    <property type="evidence" value="ECO:0007669"/>
    <property type="project" value="InterPro"/>
</dbReference>
<organism evidence="4 5">
    <name type="scientific">Nocardia camponoti</name>
    <dbReference type="NCBI Taxonomy" id="1616106"/>
    <lineage>
        <taxon>Bacteria</taxon>
        <taxon>Bacillati</taxon>
        <taxon>Actinomycetota</taxon>
        <taxon>Actinomycetes</taxon>
        <taxon>Mycobacteriales</taxon>
        <taxon>Nocardiaceae</taxon>
        <taxon>Nocardia</taxon>
    </lineage>
</organism>